<comment type="catalytic activity">
    <reaction evidence="15">
        <text>[GlcNAc-(1-&gt;4)-Mur2Ac(oyl-L-Ala-gamma-D-Glu-L-Lys-D-Ala-D-Ala)](n)-di-trans,octa-cis-undecaprenyl diphosphate + beta-D-GlcNAc-(1-&gt;4)-Mur2Ac(oyl-L-Ala-gamma-D-Glu-L-Lys-D-Ala-D-Ala)-di-trans,octa-cis-undecaprenyl diphosphate = [GlcNAc-(1-&gt;4)-Mur2Ac(oyl-L-Ala-gamma-D-Glu-L-Lys-D-Ala-D-Ala)](n+1)-di-trans,octa-cis-undecaprenyl diphosphate + di-trans,octa-cis-undecaprenyl diphosphate + H(+)</text>
        <dbReference type="Rhea" id="RHEA:23708"/>
        <dbReference type="Rhea" id="RHEA-COMP:9602"/>
        <dbReference type="Rhea" id="RHEA-COMP:9603"/>
        <dbReference type="ChEBI" id="CHEBI:15378"/>
        <dbReference type="ChEBI" id="CHEBI:58405"/>
        <dbReference type="ChEBI" id="CHEBI:60033"/>
        <dbReference type="ChEBI" id="CHEBI:78435"/>
        <dbReference type="EC" id="2.4.99.28"/>
    </reaction>
</comment>
<evidence type="ECO:0000256" key="10">
    <source>
        <dbReference type="ARBA" id="ARBA00033270"/>
    </source>
</evidence>
<feature type="transmembrane region" description="Helical" evidence="16">
    <location>
        <begin position="140"/>
        <end position="159"/>
    </location>
</feature>
<dbReference type="InterPro" id="IPR001182">
    <property type="entry name" value="FtsW/RodA"/>
</dbReference>
<feature type="transmembrane region" description="Helical" evidence="16">
    <location>
        <begin position="75"/>
        <end position="96"/>
    </location>
</feature>
<evidence type="ECO:0000256" key="8">
    <source>
        <dbReference type="ARBA" id="ARBA00023136"/>
    </source>
</evidence>
<protein>
    <recommendedName>
        <fullName evidence="12">Probable peptidoglycan glycosyltransferase FtsW</fullName>
        <ecNumber evidence="14">2.4.99.28</ecNumber>
    </recommendedName>
    <alternativeName>
        <fullName evidence="13">Cell division protein FtsW</fullName>
    </alternativeName>
    <alternativeName>
        <fullName evidence="10">Cell wall polymerase</fullName>
    </alternativeName>
    <alternativeName>
        <fullName evidence="9">Peptidoglycan polymerase</fullName>
    </alternativeName>
</protein>
<proteinExistence type="inferred from homology"/>
<sequence>MQQHRDVDKIFLAIVIVLIGLGFLIFVSASLGIWAQNEVKFSNGLLSQTVFGLCGGALSMYLASRIRYQVIRKHAFWIFIAVVILSILVFVPGLGMEHGGAKRWINLGITTFQPGELLKLGVIVYLAAWLTLFKRKIHSPLFGIYPLLTVLGIACFIFMAQRDTGSFLVAAFAGTAMYIAAGARLRDLVFLFLIAIVGLGLLAVWRPYVLDRFTTLWHHDDFQGSGYQLRQSLIAIGSGGLVGKGFGQSVQKFNYLPEADGDSIFAVAGEEFGFVGTTLLVILYVLFALRGLWIAAHAPDVFSGLFAVGLVILITSQSFINIASMLAIAPLTGVPLVFISHGGTALLVAMAEVGILLNISRYRSA</sequence>
<evidence type="ECO:0000256" key="6">
    <source>
        <dbReference type="ARBA" id="ARBA00022984"/>
    </source>
</evidence>
<organism evidence="17 18">
    <name type="scientific">Candidatus Lloydbacteria bacterium RIFCSPHIGHO2_01_FULL_49_22</name>
    <dbReference type="NCBI Taxonomy" id="1798658"/>
    <lineage>
        <taxon>Bacteria</taxon>
        <taxon>Candidatus Lloydiibacteriota</taxon>
    </lineage>
</organism>
<gene>
    <name evidence="17" type="ORF">A2845_02420</name>
</gene>
<comment type="subcellular location">
    <subcellularLocation>
        <location evidence="1">Membrane</location>
        <topology evidence="1">Multi-pass membrane protein</topology>
    </subcellularLocation>
</comment>
<evidence type="ECO:0000256" key="11">
    <source>
        <dbReference type="ARBA" id="ARBA00038053"/>
    </source>
</evidence>
<dbReference type="EMBL" id="MHLI01000015">
    <property type="protein sequence ID" value="OGZ05151.1"/>
    <property type="molecule type" value="Genomic_DNA"/>
</dbReference>
<feature type="transmembrane region" description="Helical" evidence="16">
    <location>
        <begin position="188"/>
        <end position="208"/>
    </location>
</feature>
<dbReference type="PANTHER" id="PTHR30474:SF2">
    <property type="entry name" value="PEPTIDOGLYCAN GLYCOSYLTRANSFERASE FTSW-RELATED"/>
    <property type="match status" value="1"/>
</dbReference>
<keyword evidence="5" id="KW-0133">Cell shape</keyword>
<keyword evidence="4 16" id="KW-0812">Transmembrane</keyword>
<evidence type="ECO:0000256" key="12">
    <source>
        <dbReference type="ARBA" id="ARBA00041185"/>
    </source>
</evidence>
<evidence type="ECO:0000256" key="4">
    <source>
        <dbReference type="ARBA" id="ARBA00022692"/>
    </source>
</evidence>
<evidence type="ECO:0000313" key="17">
    <source>
        <dbReference type="EMBL" id="OGZ05151.1"/>
    </source>
</evidence>
<dbReference type="AlphaFoldDB" id="A0A1G2CWY0"/>
<comment type="caution">
    <text evidence="17">The sequence shown here is derived from an EMBL/GenBank/DDBJ whole genome shotgun (WGS) entry which is preliminary data.</text>
</comment>
<evidence type="ECO:0000256" key="5">
    <source>
        <dbReference type="ARBA" id="ARBA00022960"/>
    </source>
</evidence>
<feature type="transmembrane region" description="Helical" evidence="16">
    <location>
        <begin position="335"/>
        <end position="359"/>
    </location>
</feature>
<evidence type="ECO:0000256" key="14">
    <source>
        <dbReference type="ARBA" id="ARBA00044770"/>
    </source>
</evidence>
<dbReference type="Proteomes" id="UP000177122">
    <property type="component" value="Unassembled WGS sequence"/>
</dbReference>
<evidence type="ECO:0000256" key="9">
    <source>
        <dbReference type="ARBA" id="ARBA00032370"/>
    </source>
</evidence>
<evidence type="ECO:0000256" key="2">
    <source>
        <dbReference type="ARBA" id="ARBA00022676"/>
    </source>
</evidence>
<name>A0A1G2CWY0_9BACT</name>
<feature type="transmembrane region" description="Helical" evidence="16">
    <location>
        <begin position="45"/>
        <end position="63"/>
    </location>
</feature>
<dbReference type="GO" id="GO:0005886">
    <property type="term" value="C:plasma membrane"/>
    <property type="evidence" value="ECO:0007669"/>
    <property type="project" value="TreeGrafter"/>
</dbReference>
<accession>A0A1G2CWY0</accession>
<keyword evidence="8 16" id="KW-0472">Membrane</keyword>
<comment type="similarity">
    <text evidence="11">Belongs to the SEDS family. FtsW subfamily.</text>
</comment>
<dbReference type="GO" id="GO:0015648">
    <property type="term" value="F:lipid-linked peptidoglycan transporter activity"/>
    <property type="evidence" value="ECO:0007669"/>
    <property type="project" value="TreeGrafter"/>
</dbReference>
<feature type="transmembrane region" description="Helical" evidence="16">
    <location>
        <begin position="12"/>
        <end position="33"/>
    </location>
</feature>
<dbReference type="GO" id="GO:0008360">
    <property type="term" value="P:regulation of cell shape"/>
    <property type="evidence" value="ECO:0007669"/>
    <property type="project" value="UniProtKB-KW"/>
</dbReference>
<feature type="transmembrane region" description="Helical" evidence="16">
    <location>
        <begin position="116"/>
        <end position="133"/>
    </location>
</feature>
<feature type="transmembrane region" description="Helical" evidence="16">
    <location>
        <begin position="305"/>
        <end position="329"/>
    </location>
</feature>
<dbReference type="GO" id="GO:0032153">
    <property type="term" value="C:cell division site"/>
    <property type="evidence" value="ECO:0007669"/>
    <property type="project" value="TreeGrafter"/>
</dbReference>
<evidence type="ECO:0000313" key="18">
    <source>
        <dbReference type="Proteomes" id="UP000177122"/>
    </source>
</evidence>
<evidence type="ECO:0000256" key="15">
    <source>
        <dbReference type="ARBA" id="ARBA00049902"/>
    </source>
</evidence>
<keyword evidence="6" id="KW-0573">Peptidoglycan synthesis</keyword>
<dbReference type="GO" id="GO:0009252">
    <property type="term" value="P:peptidoglycan biosynthetic process"/>
    <property type="evidence" value="ECO:0007669"/>
    <property type="project" value="UniProtKB-KW"/>
</dbReference>
<dbReference type="Pfam" id="PF01098">
    <property type="entry name" value="FTSW_RODA_SPOVE"/>
    <property type="match status" value="1"/>
</dbReference>
<dbReference type="EC" id="2.4.99.28" evidence="14"/>
<keyword evidence="3" id="KW-0808">Transferase</keyword>
<keyword evidence="2" id="KW-0328">Glycosyltransferase</keyword>
<evidence type="ECO:0000256" key="7">
    <source>
        <dbReference type="ARBA" id="ARBA00022989"/>
    </source>
</evidence>
<evidence type="ECO:0000256" key="16">
    <source>
        <dbReference type="SAM" id="Phobius"/>
    </source>
</evidence>
<evidence type="ECO:0000256" key="13">
    <source>
        <dbReference type="ARBA" id="ARBA00041418"/>
    </source>
</evidence>
<feature type="transmembrane region" description="Helical" evidence="16">
    <location>
        <begin position="272"/>
        <end position="293"/>
    </location>
</feature>
<feature type="transmembrane region" description="Helical" evidence="16">
    <location>
        <begin position="165"/>
        <end position="181"/>
    </location>
</feature>
<dbReference type="GO" id="GO:0008955">
    <property type="term" value="F:peptidoglycan glycosyltransferase activity"/>
    <property type="evidence" value="ECO:0007669"/>
    <property type="project" value="UniProtKB-EC"/>
</dbReference>
<evidence type="ECO:0000256" key="1">
    <source>
        <dbReference type="ARBA" id="ARBA00004141"/>
    </source>
</evidence>
<dbReference type="GO" id="GO:0051301">
    <property type="term" value="P:cell division"/>
    <property type="evidence" value="ECO:0007669"/>
    <property type="project" value="InterPro"/>
</dbReference>
<reference evidence="17 18" key="1">
    <citation type="journal article" date="2016" name="Nat. Commun.">
        <title>Thousands of microbial genomes shed light on interconnected biogeochemical processes in an aquifer system.</title>
        <authorList>
            <person name="Anantharaman K."/>
            <person name="Brown C.T."/>
            <person name="Hug L.A."/>
            <person name="Sharon I."/>
            <person name="Castelle C.J."/>
            <person name="Probst A.J."/>
            <person name="Thomas B.C."/>
            <person name="Singh A."/>
            <person name="Wilkins M.J."/>
            <person name="Karaoz U."/>
            <person name="Brodie E.L."/>
            <person name="Williams K.H."/>
            <person name="Hubbard S.S."/>
            <person name="Banfield J.F."/>
        </authorList>
    </citation>
    <scope>NUCLEOTIDE SEQUENCE [LARGE SCALE GENOMIC DNA]</scope>
</reference>
<dbReference type="PANTHER" id="PTHR30474">
    <property type="entry name" value="CELL CYCLE PROTEIN"/>
    <property type="match status" value="1"/>
</dbReference>
<keyword evidence="7 16" id="KW-1133">Transmembrane helix</keyword>
<evidence type="ECO:0000256" key="3">
    <source>
        <dbReference type="ARBA" id="ARBA00022679"/>
    </source>
</evidence>